<accession>A0A3Q0JG64</accession>
<dbReference type="InterPro" id="IPR050958">
    <property type="entry name" value="Cell_Adh-Cytoskel_Orgn"/>
</dbReference>
<gene>
    <name evidence="6" type="primary">LOC113472032</name>
</gene>
<proteinExistence type="predicted"/>
<dbReference type="PANTHER" id="PTHR45080">
    <property type="entry name" value="CONTACTIN 5"/>
    <property type="match status" value="1"/>
</dbReference>
<dbReference type="InterPro" id="IPR013783">
    <property type="entry name" value="Ig-like_fold"/>
</dbReference>
<evidence type="ECO:0000259" key="4">
    <source>
        <dbReference type="PROSITE" id="PS50835"/>
    </source>
</evidence>
<dbReference type="PROSITE" id="PS50835">
    <property type="entry name" value="IG_LIKE"/>
    <property type="match status" value="1"/>
</dbReference>
<sequence>MAKVKASPAPSIVWFRNNKPLLSSPKKREIFDGENIILELKEADSETDAGDYKVVATNELGSATHGARVTVDVEKVTFTKRLNARVTIDERDTLV</sequence>
<dbReference type="GO" id="GO:0008046">
    <property type="term" value="F:axon guidance receptor activity"/>
    <property type="evidence" value="ECO:0007669"/>
    <property type="project" value="TreeGrafter"/>
</dbReference>
<dbReference type="PANTHER" id="PTHR45080:SF8">
    <property type="entry name" value="IG-LIKE DOMAIN-CONTAINING PROTEIN"/>
    <property type="match status" value="1"/>
</dbReference>
<dbReference type="InterPro" id="IPR007110">
    <property type="entry name" value="Ig-like_dom"/>
</dbReference>
<dbReference type="GO" id="GO:0007156">
    <property type="term" value="P:homophilic cell adhesion via plasma membrane adhesion molecules"/>
    <property type="evidence" value="ECO:0007669"/>
    <property type="project" value="TreeGrafter"/>
</dbReference>
<keyword evidence="3" id="KW-0393">Immunoglobulin domain</keyword>
<keyword evidence="2" id="KW-1015">Disulfide bond</keyword>
<dbReference type="STRING" id="121845.A0A3Q0JG64"/>
<evidence type="ECO:0000256" key="2">
    <source>
        <dbReference type="ARBA" id="ARBA00023157"/>
    </source>
</evidence>
<organism evidence="5 6">
    <name type="scientific">Diaphorina citri</name>
    <name type="common">Asian citrus psyllid</name>
    <dbReference type="NCBI Taxonomy" id="121845"/>
    <lineage>
        <taxon>Eukaryota</taxon>
        <taxon>Metazoa</taxon>
        <taxon>Ecdysozoa</taxon>
        <taxon>Arthropoda</taxon>
        <taxon>Hexapoda</taxon>
        <taxon>Insecta</taxon>
        <taxon>Pterygota</taxon>
        <taxon>Neoptera</taxon>
        <taxon>Paraneoptera</taxon>
        <taxon>Hemiptera</taxon>
        <taxon>Sternorrhyncha</taxon>
        <taxon>Psylloidea</taxon>
        <taxon>Psyllidae</taxon>
        <taxon>Diaphorininae</taxon>
        <taxon>Diaphorina</taxon>
    </lineage>
</organism>
<dbReference type="InterPro" id="IPR036179">
    <property type="entry name" value="Ig-like_dom_sf"/>
</dbReference>
<evidence type="ECO:0000256" key="1">
    <source>
        <dbReference type="ARBA" id="ARBA00022729"/>
    </source>
</evidence>
<dbReference type="PaxDb" id="121845-A0A3Q0JG64"/>
<feature type="non-terminal residue" evidence="6">
    <location>
        <position position="95"/>
    </location>
</feature>
<dbReference type="AlphaFoldDB" id="A0A3Q0JG64"/>
<dbReference type="GO" id="GO:0005886">
    <property type="term" value="C:plasma membrane"/>
    <property type="evidence" value="ECO:0007669"/>
    <property type="project" value="TreeGrafter"/>
</dbReference>
<dbReference type="SUPFAM" id="SSF48726">
    <property type="entry name" value="Immunoglobulin"/>
    <property type="match status" value="1"/>
</dbReference>
<dbReference type="RefSeq" id="XP_026687374.1">
    <property type="nucleotide sequence ID" value="XM_026831573.1"/>
</dbReference>
<dbReference type="Gene3D" id="2.60.40.10">
    <property type="entry name" value="Immunoglobulins"/>
    <property type="match status" value="1"/>
</dbReference>
<dbReference type="Proteomes" id="UP000079169">
    <property type="component" value="Unplaced"/>
</dbReference>
<keyword evidence="5" id="KW-1185">Reference proteome</keyword>
<reference evidence="6" key="1">
    <citation type="submission" date="2025-08" db="UniProtKB">
        <authorList>
            <consortium name="RefSeq"/>
        </authorList>
    </citation>
    <scope>IDENTIFICATION</scope>
</reference>
<protein>
    <submittedName>
        <fullName evidence="6">Titin-like</fullName>
    </submittedName>
</protein>
<dbReference type="GeneID" id="113472032"/>
<dbReference type="InterPro" id="IPR013098">
    <property type="entry name" value="Ig_I-set"/>
</dbReference>
<evidence type="ECO:0000313" key="6">
    <source>
        <dbReference type="RefSeq" id="XP_026687374.1"/>
    </source>
</evidence>
<dbReference type="GO" id="GO:0030424">
    <property type="term" value="C:axon"/>
    <property type="evidence" value="ECO:0007669"/>
    <property type="project" value="TreeGrafter"/>
</dbReference>
<name>A0A3Q0JG64_DIACI</name>
<dbReference type="KEGG" id="dci:113472032"/>
<keyword evidence="1" id="KW-0732">Signal</keyword>
<dbReference type="GO" id="GO:0050808">
    <property type="term" value="P:synapse organization"/>
    <property type="evidence" value="ECO:0007669"/>
    <property type="project" value="TreeGrafter"/>
</dbReference>
<evidence type="ECO:0000313" key="5">
    <source>
        <dbReference type="Proteomes" id="UP000079169"/>
    </source>
</evidence>
<feature type="domain" description="Ig-like" evidence="4">
    <location>
        <begin position="1"/>
        <end position="70"/>
    </location>
</feature>
<dbReference type="Pfam" id="PF07679">
    <property type="entry name" value="I-set"/>
    <property type="match status" value="1"/>
</dbReference>
<evidence type="ECO:0000256" key="3">
    <source>
        <dbReference type="ARBA" id="ARBA00023319"/>
    </source>
</evidence>
<dbReference type="GO" id="GO:0043025">
    <property type="term" value="C:neuronal cell body"/>
    <property type="evidence" value="ECO:0007669"/>
    <property type="project" value="TreeGrafter"/>
</dbReference>